<gene>
    <name evidence="1" type="ORF">ACFQPB_18635</name>
</gene>
<name>A0ABW2QTP0_9BURK</name>
<keyword evidence="2" id="KW-1185">Reference proteome</keyword>
<sequence>MNARTHEPTTKEHRLDLHAEYVAQSSAGYDASLTLHPREVQALATRLRAISAIAAVLQAGDSLDVCVLGDYMRGGLIEAIDVMSGDAQGVLSVAHDRATKNAAKGITA</sequence>
<protein>
    <submittedName>
        <fullName evidence="1">Uncharacterized protein</fullName>
    </submittedName>
</protein>
<proteinExistence type="predicted"/>
<evidence type="ECO:0000313" key="2">
    <source>
        <dbReference type="Proteomes" id="UP001596501"/>
    </source>
</evidence>
<comment type="caution">
    <text evidence="1">The sequence shown here is derived from an EMBL/GenBank/DDBJ whole genome shotgun (WGS) entry which is preliminary data.</text>
</comment>
<dbReference type="RefSeq" id="WP_382226470.1">
    <property type="nucleotide sequence ID" value="NZ_JBHTCA010000020.1"/>
</dbReference>
<dbReference type="EMBL" id="JBHTCA010000020">
    <property type="protein sequence ID" value="MFC7410880.1"/>
    <property type="molecule type" value="Genomic_DNA"/>
</dbReference>
<organism evidence="1 2">
    <name type="scientific">Hydrogenophaga atypica</name>
    <dbReference type="NCBI Taxonomy" id="249409"/>
    <lineage>
        <taxon>Bacteria</taxon>
        <taxon>Pseudomonadati</taxon>
        <taxon>Pseudomonadota</taxon>
        <taxon>Betaproteobacteria</taxon>
        <taxon>Burkholderiales</taxon>
        <taxon>Comamonadaceae</taxon>
        <taxon>Hydrogenophaga</taxon>
    </lineage>
</organism>
<dbReference type="Proteomes" id="UP001596501">
    <property type="component" value="Unassembled WGS sequence"/>
</dbReference>
<reference evidence="2" key="1">
    <citation type="journal article" date="2019" name="Int. J. Syst. Evol. Microbiol.">
        <title>The Global Catalogue of Microorganisms (GCM) 10K type strain sequencing project: providing services to taxonomists for standard genome sequencing and annotation.</title>
        <authorList>
            <consortium name="The Broad Institute Genomics Platform"/>
            <consortium name="The Broad Institute Genome Sequencing Center for Infectious Disease"/>
            <person name="Wu L."/>
            <person name="Ma J."/>
        </authorList>
    </citation>
    <scope>NUCLEOTIDE SEQUENCE [LARGE SCALE GENOMIC DNA]</scope>
    <source>
        <strain evidence="2">CGMCC 1.12371</strain>
    </source>
</reference>
<evidence type="ECO:0000313" key="1">
    <source>
        <dbReference type="EMBL" id="MFC7410880.1"/>
    </source>
</evidence>
<accession>A0ABW2QTP0</accession>